<dbReference type="Proteomes" id="UP000059113">
    <property type="component" value="Chromosome"/>
</dbReference>
<gene>
    <name evidence="3" type="ORF">CP97_10395</name>
</gene>
<keyword evidence="2" id="KW-0732">Signal</keyword>
<dbReference type="PROSITE" id="PS51257">
    <property type="entry name" value="PROKAR_LIPOPROTEIN"/>
    <property type="match status" value="1"/>
</dbReference>
<evidence type="ECO:0000256" key="2">
    <source>
        <dbReference type="SAM" id="SignalP"/>
    </source>
</evidence>
<evidence type="ECO:0000256" key="1">
    <source>
        <dbReference type="SAM" id="MobiDB-lite"/>
    </source>
</evidence>
<evidence type="ECO:0000313" key="3">
    <source>
        <dbReference type="EMBL" id="AKQ42347.1"/>
    </source>
</evidence>
<dbReference type="PATRIC" id="fig|1648404.4.peg.2166"/>
<dbReference type="EMBL" id="CP011310">
    <property type="protein sequence ID" value="AKQ42347.1"/>
    <property type="molecule type" value="Genomic_DNA"/>
</dbReference>
<name>A0A0H4VCE8_9SPHN</name>
<protein>
    <recommendedName>
        <fullName evidence="5">Lipoprotein</fullName>
    </recommendedName>
</protein>
<dbReference type="STRING" id="1648404.CP97_10395"/>
<evidence type="ECO:0000313" key="4">
    <source>
        <dbReference type="Proteomes" id="UP000059113"/>
    </source>
</evidence>
<organism evidence="3 4">
    <name type="scientific">Aurantiacibacter atlanticus</name>
    <dbReference type="NCBI Taxonomy" id="1648404"/>
    <lineage>
        <taxon>Bacteria</taxon>
        <taxon>Pseudomonadati</taxon>
        <taxon>Pseudomonadota</taxon>
        <taxon>Alphaproteobacteria</taxon>
        <taxon>Sphingomonadales</taxon>
        <taxon>Erythrobacteraceae</taxon>
        <taxon>Aurantiacibacter</taxon>
    </lineage>
</organism>
<accession>A0A0H4VCE8</accession>
<reference evidence="3 4" key="1">
    <citation type="journal article" date="2015" name="Int. J. Syst. Evol. Microbiol.">
        <title>Erythrobacter atlanticus sp. nov., a bacterium from ocean sediment able to degrade polycyclic aromatic hydrocarbons.</title>
        <authorList>
            <person name="Zhuang L."/>
            <person name="Liu Y."/>
            <person name="Wang L."/>
            <person name="Wang W."/>
            <person name="Shao Z."/>
        </authorList>
    </citation>
    <scope>NUCLEOTIDE SEQUENCE [LARGE SCALE GENOMIC DNA]</scope>
    <source>
        <strain evidence="4">s21-N3</strain>
    </source>
</reference>
<proteinExistence type="predicted"/>
<feature type="region of interest" description="Disordered" evidence="1">
    <location>
        <begin position="197"/>
        <end position="233"/>
    </location>
</feature>
<feature type="signal peptide" evidence="2">
    <location>
        <begin position="1"/>
        <end position="18"/>
    </location>
</feature>
<dbReference type="RefSeq" id="WP_048885879.1">
    <property type="nucleotide sequence ID" value="NZ_CP011310.1"/>
</dbReference>
<reference evidence="4" key="2">
    <citation type="submission" date="2015-04" db="EMBL/GenBank/DDBJ databases">
        <title>The complete genome sequence of Erythrobacter sp. s21-N3.</title>
        <authorList>
            <person name="Zhuang L."/>
            <person name="Liu Y."/>
            <person name="Shao Z."/>
        </authorList>
    </citation>
    <scope>NUCLEOTIDE SEQUENCE [LARGE SCALE GENOMIC DNA]</scope>
    <source>
        <strain evidence="4">s21-N3</strain>
    </source>
</reference>
<keyword evidence="4" id="KW-1185">Reference proteome</keyword>
<dbReference type="OrthoDB" id="7063485at2"/>
<dbReference type="AlphaFoldDB" id="A0A0H4VCE8"/>
<sequence length="233" mass="24189">MKAFVFSLAAAAPLLLGACSSEQEPAPKTRAERSPATMGQRTLVAAGLSAQSLGPKIVGPQGPEVSSEISFEGQPVARMVSYVACPAPAEGEAAAEECVPADMPASTIYTYVHRITSTGADTEAQPFAFRTTRPASGFAKVIGYDRLQAESTLGHDYTIGVAEDAGLLIWRIEAGDGWGEGEELTFFWQSTMPPAGPGEAFEVQSYTGTADLTGPFPAPEKPAGEAGTGSASR</sequence>
<feature type="chain" id="PRO_5005210697" description="Lipoprotein" evidence="2">
    <location>
        <begin position="19"/>
        <end position="233"/>
    </location>
</feature>
<evidence type="ECO:0008006" key="5">
    <source>
        <dbReference type="Google" id="ProtNLM"/>
    </source>
</evidence>
<dbReference type="KEGG" id="ery:CP97_10395"/>